<dbReference type="Pfam" id="PF02348">
    <property type="entry name" value="CTP_transf_3"/>
    <property type="match status" value="1"/>
</dbReference>
<organism evidence="1 2">
    <name type="scientific">Fodinibius salicampi</name>
    <dbReference type="NCBI Taxonomy" id="1920655"/>
    <lineage>
        <taxon>Bacteria</taxon>
        <taxon>Pseudomonadati</taxon>
        <taxon>Balneolota</taxon>
        <taxon>Balneolia</taxon>
        <taxon>Balneolales</taxon>
        <taxon>Balneolaceae</taxon>
        <taxon>Fodinibius</taxon>
    </lineage>
</organism>
<name>A0ABT3PYZ7_9BACT</name>
<dbReference type="EMBL" id="JAJNDC010000002">
    <property type="protein sequence ID" value="MCW9713066.1"/>
    <property type="molecule type" value="Genomic_DNA"/>
</dbReference>
<keyword evidence="2" id="KW-1185">Reference proteome</keyword>
<reference evidence="1 2" key="1">
    <citation type="submission" date="2021-11" db="EMBL/GenBank/DDBJ databases">
        <title>Aliifidinibius sp. nov., a new bacterium isolated from saline soil.</title>
        <authorList>
            <person name="Galisteo C."/>
            <person name="De La Haba R."/>
            <person name="Sanchez-Porro C."/>
            <person name="Ventosa A."/>
        </authorList>
    </citation>
    <scope>NUCLEOTIDE SEQUENCE [LARGE SCALE GENOMIC DNA]</scope>
    <source>
        <strain evidence="1 2">KACC 190600</strain>
    </source>
</reference>
<dbReference type="Gene3D" id="3.90.550.10">
    <property type="entry name" value="Spore Coat Polysaccharide Biosynthesis Protein SpsA, Chain A"/>
    <property type="match status" value="1"/>
</dbReference>
<evidence type="ECO:0000313" key="2">
    <source>
        <dbReference type="Proteomes" id="UP001207337"/>
    </source>
</evidence>
<comment type="caution">
    <text evidence="1">The sequence shown here is derived from an EMBL/GenBank/DDBJ whole genome shotgun (WGS) entry which is preliminary data.</text>
</comment>
<dbReference type="PANTHER" id="PTHR42866:SF1">
    <property type="entry name" value="SPORE COAT POLYSACCHARIDE BIOSYNTHESIS PROTEIN SPSF"/>
    <property type="match status" value="1"/>
</dbReference>
<accession>A0ABT3PYZ7</accession>
<dbReference type="InterPro" id="IPR029044">
    <property type="entry name" value="Nucleotide-diphossugar_trans"/>
</dbReference>
<evidence type="ECO:0000313" key="1">
    <source>
        <dbReference type="EMBL" id="MCW9713066.1"/>
    </source>
</evidence>
<gene>
    <name evidence="1" type="ORF">LQ318_09135</name>
</gene>
<dbReference type="Proteomes" id="UP001207337">
    <property type="component" value="Unassembled WGS sequence"/>
</dbReference>
<evidence type="ECO:0008006" key="3">
    <source>
        <dbReference type="Google" id="ProtNLM"/>
    </source>
</evidence>
<protein>
    <recommendedName>
        <fullName evidence="3">Spore coat polysaccharide biosynthesis protein SpsF</fullName>
    </recommendedName>
</protein>
<proteinExistence type="predicted"/>
<dbReference type="SUPFAM" id="SSF53448">
    <property type="entry name" value="Nucleotide-diphospho-sugar transferases"/>
    <property type="match status" value="1"/>
</dbReference>
<dbReference type="RefSeq" id="WP_265789513.1">
    <property type="nucleotide sequence ID" value="NZ_BAABRS010000002.1"/>
</dbReference>
<dbReference type="InterPro" id="IPR003329">
    <property type="entry name" value="Cytidylyl_trans"/>
</dbReference>
<sequence>MKIGFLITARLKSTRLPLKLLLDLNGKPIVERVIERARKVQNVDDIILCTSTNKQDKPLTDIALENNIHYYLGSEKDVLQRLLDASQFFGLDYILSITGENPLFSINHANRVVDNISQNRPDFTYLKGLPMGCAVSGIKVKAMQVACKVKKIIDTEIWGPLINQPSVFDVDQIEVEEFYQRPELRITTDYIEDYQFINKLYSHFNPDEIPSLFSILELLNAHPEYLRIHEERTQEQLPEMKIEKINTFYDENKGRIEKIKNSI</sequence>
<dbReference type="PANTHER" id="PTHR42866">
    <property type="entry name" value="3-DEOXY-MANNO-OCTULOSONATE CYTIDYLYLTRANSFERASE"/>
    <property type="match status" value="1"/>
</dbReference>